<keyword evidence="1" id="KW-1133">Transmembrane helix</keyword>
<dbReference type="PANTHER" id="PTHR36978:SF4">
    <property type="entry name" value="P-LOOP CONTAINING NUCLEOSIDE TRIPHOSPHATE HYDROLASE PROTEIN"/>
    <property type="match status" value="1"/>
</dbReference>
<gene>
    <name evidence="2" type="ORF">ALECFALPRED_000825</name>
</gene>
<dbReference type="Gene3D" id="3.40.50.300">
    <property type="entry name" value="P-loop containing nucleotide triphosphate hydrolases"/>
    <property type="match status" value="1"/>
</dbReference>
<dbReference type="Proteomes" id="UP000664203">
    <property type="component" value="Unassembled WGS sequence"/>
</dbReference>
<dbReference type="EMBL" id="CAJPDR010000115">
    <property type="protein sequence ID" value="CAF9918780.1"/>
    <property type="molecule type" value="Genomic_DNA"/>
</dbReference>
<sequence length="267" mass="30247">MEHKPRSSRKVPMQVLSLGLPRTGTASMQSALQTLGYNDTAHGFDMISHPEIGAPWMEAVQAKFLGHGKPYGRAEFDALLGNCAAVTDMPCACFWEELMAAYPDAKIILVERDIEDWFKSFEATAITELFSKVADVIVNYIEPLIGSQIGPMNRELVYGFFNAKTPDEVRQNARGVYQEHYRRIREVAPKERLLEYRLSEGWGPLCSFLEKEVPKGLPFPRINETAALKVKIREVQREKFKAASVALGRYLVPVAAVGIAMWYWYRK</sequence>
<dbReference type="InterPro" id="IPR040632">
    <property type="entry name" value="Sulfotransfer_4"/>
</dbReference>
<dbReference type="OrthoDB" id="408152at2759"/>
<dbReference type="SUPFAM" id="SSF52540">
    <property type="entry name" value="P-loop containing nucleoside triphosphate hydrolases"/>
    <property type="match status" value="1"/>
</dbReference>
<feature type="transmembrane region" description="Helical" evidence="1">
    <location>
        <begin position="247"/>
        <end position="265"/>
    </location>
</feature>
<evidence type="ECO:0000256" key="1">
    <source>
        <dbReference type="SAM" id="Phobius"/>
    </source>
</evidence>
<keyword evidence="3" id="KW-1185">Reference proteome</keyword>
<keyword evidence="1" id="KW-0472">Membrane</keyword>
<evidence type="ECO:0000313" key="3">
    <source>
        <dbReference type="Proteomes" id="UP000664203"/>
    </source>
</evidence>
<evidence type="ECO:0008006" key="4">
    <source>
        <dbReference type="Google" id="ProtNLM"/>
    </source>
</evidence>
<dbReference type="PANTHER" id="PTHR36978">
    <property type="entry name" value="P-LOOP CONTAINING NUCLEOTIDE TRIPHOSPHATE HYDROLASE"/>
    <property type="match status" value="1"/>
</dbReference>
<proteinExistence type="predicted"/>
<evidence type="ECO:0000313" key="2">
    <source>
        <dbReference type="EMBL" id="CAF9918780.1"/>
    </source>
</evidence>
<accession>A0A8H3F808</accession>
<comment type="caution">
    <text evidence="2">The sequence shown here is derived from an EMBL/GenBank/DDBJ whole genome shotgun (WGS) entry which is preliminary data.</text>
</comment>
<name>A0A8H3F808_9LECA</name>
<keyword evidence="1" id="KW-0812">Transmembrane</keyword>
<dbReference type="Pfam" id="PF17784">
    <property type="entry name" value="Sulfotransfer_4"/>
    <property type="match status" value="1"/>
</dbReference>
<dbReference type="AlphaFoldDB" id="A0A8H3F808"/>
<protein>
    <recommendedName>
        <fullName evidence="4">P-loop containing nucleoside triphosphate hydrolase protein</fullName>
    </recommendedName>
</protein>
<organism evidence="2 3">
    <name type="scientific">Alectoria fallacina</name>
    <dbReference type="NCBI Taxonomy" id="1903189"/>
    <lineage>
        <taxon>Eukaryota</taxon>
        <taxon>Fungi</taxon>
        <taxon>Dikarya</taxon>
        <taxon>Ascomycota</taxon>
        <taxon>Pezizomycotina</taxon>
        <taxon>Lecanoromycetes</taxon>
        <taxon>OSLEUM clade</taxon>
        <taxon>Lecanoromycetidae</taxon>
        <taxon>Lecanorales</taxon>
        <taxon>Lecanorineae</taxon>
        <taxon>Parmeliaceae</taxon>
        <taxon>Alectoria</taxon>
    </lineage>
</organism>
<reference evidence="2" key="1">
    <citation type="submission" date="2021-03" db="EMBL/GenBank/DDBJ databases">
        <authorList>
            <person name="Tagirdzhanova G."/>
        </authorList>
    </citation>
    <scope>NUCLEOTIDE SEQUENCE</scope>
</reference>
<dbReference type="InterPro" id="IPR027417">
    <property type="entry name" value="P-loop_NTPase"/>
</dbReference>